<feature type="signal peptide" evidence="1">
    <location>
        <begin position="1"/>
        <end position="26"/>
    </location>
</feature>
<gene>
    <name evidence="2" type="ORF">H8S64_10965</name>
</gene>
<dbReference type="PROSITE" id="PS51257">
    <property type="entry name" value="PROKAR_LIPOPROTEIN"/>
    <property type="match status" value="1"/>
</dbReference>
<evidence type="ECO:0000256" key="1">
    <source>
        <dbReference type="SAM" id="SignalP"/>
    </source>
</evidence>
<evidence type="ECO:0000313" key="3">
    <source>
        <dbReference type="Proteomes" id="UP000646484"/>
    </source>
</evidence>
<name>A0ABR7D1A9_9BACT</name>
<feature type="chain" id="PRO_5047327018" evidence="1">
    <location>
        <begin position="27"/>
        <end position="190"/>
    </location>
</feature>
<accession>A0ABR7D1A9</accession>
<dbReference type="RefSeq" id="WP_186976091.1">
    <property type="nucleotide sequence ID" value="NZ_JACOOH010000004.1"/>
</dbReference>
<sequence length="190" mass="21352">MKKKLIGLKILSILSLVILLSGCNDDEEKISAKQIRQALFDMKGTYHGSIEVAFYHGDEITKIDNAKAKSRDSLSFVMQLAPIADIIDDKQVAKTLRDIEEVEVKAEYEFLQIDNDGYSVHFVLIPENIVIPANGNTPDITIVLADTFGGDFEKAFNFIMFNVSPKEILVGGTKLDSFKQLVYHFRGEYE</sequence>
<evidence type="ECO:0000313" key="2">
    <source>
        <dbReference type="EMBL" id="MBC5621619.1"/>
    </source>
</evidence>
<dbReference type="EMBL" id="JACOOH010000004">
    <property type="protein sequence ID" value="MBC5621619.1"/>
    <property type="molecule type" value="Genomic_DNA"/>
</dbReference>
<keyword evidence="1" id="KW-0732">Signal</keyword>
<organism evidence="2 3">
    <name type="scientific">Butyricimonas hominis</name>
    <dbReference type="NCBI Taxonomy" id="2763032"/>
    <lineage>
        <taxon>Bacteria</taxon>
        <taxon>Pseudomonadati</taxon>
        <taxon>Bacteroidota</taxon>
        <taxon>Bacteroidia</taxon>
        <taxon>Bacteroidales</taxon>
        <taxon>Odoribacteraceae</taxon>
        <taxon>Butyricimonas</taxon>
    </lineage>
</organism>
<comment type="caution">
    <text evidence="2">The sequence shown here is derived from an EMBL/GenBank/DDBJ whole genome shotgun (WGS) entry which is preliminary data.</text>
</comment>
<dbReference type="Proteomes" id="UP000646484">
    <property type="component" value="Unassembled WGS sequence"/>
</dbReference>
<protein>
    <submittedName>
        <fullName evidence="2">DUF4840 domain-containing protein</fullName>
    </submittedName>
</protein>
<keyword evidence="3" id="KW-1185">Reference proteome</keyword>
<proteinExistence type="predicted"/>
<reference evidence="2 3" key="1">
    <citation type="submission" date="2020-08" db="EMBL/GenBank/DDBJ databases">
        <title>Genome public.</title>
        <authorList>
            <person name="Liu C."/>
            <person name="Sun Q."/>
        </authorList>
    </citation>
    <scope>NUCLEOTIDE SEQUENCE [LARGE SCALE GENOMIC DNA]</scope>
    <source>
        <strain evidence="2 3">NSJ-56</strain>
    </source>
</reference>